<evidence type="ECO:0000256" key="1">
    <source>
        <dbReference type="ARBA" id="ARBA00022723"/>
    </source>
</evidence>
<dbReference type="Gene3D" id="6.10.140.2220">
    <property type="match status" value="1"/>
</dbReference>
<reference evidence="6 7" key="1">
    <citation type="journal article" date="2019" name="Nat. Ecol. Evol.">
        <title>Megaphylogeny resolves global patterns of mushroom evolution.</title>
        <authorList>
            <person name="Varga T."/>
            <person name="Krizsan K."/>
            <person name="Foldi C."/>
            <person name="Dima B."/>
            <person name="Sanchez-Garcia M."/>
            <person name="Sanchez-Ramirez S."/>
            <person name="Szollosi G.J."/>
            <person name="Szarkandi J.G."/>
            <person name="Papp V."/>
            <person name="Albert L."/>
            <person name="Andreopoulos W."/>
            <person name="Angelini C."/>
            <person name="Antonin V."/>
            <person name="Barry K.W."/>
            <person name="Bougher N.L."/>
            <person name="Buchanan P."/>
            <person name="Buyck B."/>
            <person name="Bense V."/>
            <person name="Catcheside P."/>
            <person name="Chovatia M."/>
            <person name="Cooper J."/>
            <person name="Damon W."/>
            <person name="Desjardin D."/>
            <person name="Finy P."/>
            <person name="Geml J."/>
            <person name="Haridas S."/>
            <person name="Hughes K."/>
            <person name="Justo A."/>
            <person name="Karasinski D."/>
            <person name="Kautmanova I."/>
            <person name="Kiss B."/>
            <person name="Kocsube S."/>
            <person name="Kotiranta H."/>
            <person name="LaButti K.M."/>
            <person name="Lechner B.E."/>
            <person name="Liimatainen K."/>
            <person name="Lipzen A."/>
            <person name="Lukacs Z."/>
            <person name="Mihaltcheva S."/>
            <person name="Morgado L.N."/>
            <person name="Niskanen T."/>
            <person name="Noordeloos M.E."/>
            <person name="Ohm R.A."/>
            <person name="Ortiz-Santana B."/>
            <person name="Ovrebo C."/>
            <person name="Racz N."/>
            <person name="Riley R."/>
            <person name="Savchenko A."/>
            <person name="Shiryaev A."/>
            <person name="Soop K."/>
            <person name="Spirin V."/>
            <person name="Szebenyi C."/>
            <person name="Tomsovsky M."/>
            <person name="Tulloss R.E."/>
            <person name="Uehling J."/>
            <person name="Grigoriev I.V."/>
            <person name="Vagvolgyi C."/>
            <person name="Papp T."/>
            <person name="Martin F.M."/>
            <person name="Miettinen O."/>
            <person name="Hibbett D.S."/>
            <person name="Nagy L.G."/>
        </authorList>
    </citation>
    <scope>NUCLEOTIDE SEQUENCE [LARGE SCALE GENOMIC DNA]</scope>
    <source>
        <strain evidence="6 7">CBS 166.37</strain>
    </source>
</reference>
<dbReference type="AlphaFoldDB" id="A0A5C3MBH0"/>
<gene>
    <name evidence="6" type="ORF">BDQ12DRAFT_677875</name>
</gene>
<sequence length="455" mass="52551">MEPLLQAVFEMAAGFGRPDKDVDRDGWNNKWEESLAVFEQYRSNPKHELEEPTNAPQNDSEILDVAADPSAPAVENQADHLFRKSDILLSVQTFSMLYMEQKRASAGIHFRDAWVSMTTEKERAEIVLEALYQASSRSKETEICRQWCPDSTVEHLSSSPWTVVNLSYKMASSEGLLCPLPRYPPHPIVSQLMQTSALRSLQTIVQLQRAHFMTLLFWNILLAFYKGSEALEIQALTMQASPETKKYLRELTEVTDFCWNCSKSKVEDVELSACAKCQSVRIRTCYCSRECQRKDWIRGDPKPHKDICGQSTAELFNEDAMYPNPKPNRDINRQIEFLRKNPECDYAFWLSSKPAVMFTCSQNDPHAREEFIAARRQAMRTRSKKAVTAMCRLVLPWMVDSDITWERAARQLYREYGHEIMIKDIQHYHIILINYPKDLKIVREFLKGKAGTVTV</sequence>
<dbReference type="OrthoDB" id="3149405at2759"/>
<accession>A0A5C3MBH0</accession>
<feature type="domain" description="MYND-type" evidence="5">
    <location>
        <begin position="258"/>
        <end position="308"/>
    </location>
</feature>
<evidence type="ECO:0000313" key="7">
    <source>
        <dbReference type="Proteomes" id="UP000308652"/>
    </source>
</evidence>
<name>A0A5C3MBH0_9AGAR</name>
<evidence type="ECO:0000259" key="5">
    <source>
        <dbReference type="PROSITE" id="PS50865"/>
    </source>
</evidence>
<keyword evidence="7" id="KW-1185">Reference proteome</keyword>
<evidence type="ECO:0000256" key="2">
    <source>
        <dbReference type="ARBA" id="ARBA00022771"/>
    </source>
</evidence>
<dbReference type="Proteomes" id="UP000308652">
    <property type="component" value="Unassembled WGS sequence"/>
</dbReference>
<evidence type="ECO:0000313" key="6">
    <source>
        <dbReference type="EMBL" id="TFK42247.1"/>
    </source>
</evidence>
<evidence type="ECO:0000256" key="3">
    <source>
        <dbReference type="ARBA" id="ARBA00022833"/>
    </source>
</evidence>
<keyword evidence="2 4" id="KW-0863">Zinc-finger</keyword>
<keyword evidence="1" id="KW-0479">Metal-binding</keyword>
<proteinExistence type="predicted"/>
<dbReference type="GO" id="GO:0008270">
    <property type="term" value="F:zinc ion binding"/>
    <property type="evidence" value="ECO:0007669"/>
    <property type="project" value="UniProtKB-KW"/>
</dbReference>
<protein>
    <recommendedName>
        <fullName evidence="5">MYND-type domain-containing protein</fullName>
    </recommendedName>
</protein>
<dbReference type="InterPro" id="IPR002893">
    <property type="entry name" value="Znf_MYND"/>
</dbReference>
<dbReference type="SUPFAM" id="SSF144232">
    <property type="entry name" value="HIT/MYND zinc finger-like"/>
    <property type="match status" value="1"/>
</dbReference>
<dbReference type="PROSITE" id="PS50865">
    <property type="entry name" value="ZF_MYND_2"/>
    <property type="match status" value="1"/>
</dbReference>
<dbReference type="EMBL" id="ML213593">
    <property type="protein sequence ID" value="TFK42247.1"/>
    <property type="molecule type" value="Genomic_DNA"/>
</dbReference>
<organism evidence="6 7">
    <name type="scientific">Crucibulum laeve</name>
    <dbReference type="NCBI Taxonomy" id="68775"/>
    <lineage>
        <taxon>Eukaryota</taxon>
        <taxon>Fungi</taxon>
        <taxon>Dikarya</taxon>
        <taxon>Basidiomycota</taxon>
        <taxon>Agaricomycotina</taxon>
        <taxon>Agaricomycetes</taxon>
        <taxon>Agaricomycetidae</taxon>
        <taxon>Agaricales</taxon>
        <taxon>Agaricineae</taxon>
        <taxon>Nidulariaceae</taxon>
        <taxon>Crucibulum</taxon>
    </lineage>
</organism>
<keyword evidence="3" id="KW-0862">Zinc</keyword>
<evidence type="ECO:0000256" key="4">
    <source>
        <dbReference type="PROSITE-ProRule" id="PRU00134"/>
    </source>
</evidence>
<dbReference type="Pfam" id="PF01753">
    <property type="entry name" value="zf-MYND"/>
    <property type="match status" value="1"/>
</dbReference>